<organism evidence="1">
    <name type="scientific">Arion vulgaris</name>
    <dbReference type="NCBI Taxonomy" id="1028688"/>
    <lineage>
        <taxon>Eukaryota</taxon>
        <taxon>Metazoa</taxon>
        <taxon>Spiralia</taxon>
        <taxon>Lophotrochozoa</taxon>
        <taxon>Mollusca</taxon>
        <taxon>Gastropoda</taxon>
        <taxon>Heterobranchia</taxon>
        <taxon>Euthyneura</taxon>
        <taxon>Panpulmonata</taxon>
        <taxon>Eupulmonata</taxon>
        <taxon>Stylommatophora</taxon>
        <taxon>Helicina</taxon>
        <taxon>Arionoidea</taxon>
        <taxon>Arionidae</taxon>
        <taxon>Arion</taxon>
    </lineage>
</organism>
<proteinExistence type="predicted"/>
<protein>
    <submittedName>
        <fullName evidence="1">Uncharacterized protein</fullName>
    </submittedName>
</protein>
<dbReference type="AlphaFoldDB" id="A0A0B7BX61"/>
<sequence length="91" mass="10260">MAVDDMRPVCSQSAMVDIKEELPPELGGKSCPIHSGHFMVSRVHDVNNDDDDEEEVASPFNDDAKGFDFLSANKEICTTYNFQMHILNQWV</sequence>
<gene>
    <name evidence="1" type="primary">ORF216117</name>
</gene>
<evidence type="ECO:0000313" key="1">
    <source>
        <dbReference type="EMBL" id="CEK97543.1"/>
    </source>
</evidence>
<accession>A0A0B7BX61</accession>
<reference evidence="1" key="1">
    <citation type="submission" date="2014-12" db="EMBL/GenBank/DDBJ databases">
        <title>Insight into the proteome of Arion vulgaris.</title>
        <authorList>
            <person name="Aradska J."/>
            <person name="Bulat T."/>
            <person name="Smidak R."/>
            <person name="Sarate P."/>
            <person name="Gangsoo J."/>
            <person name="Sialana F."/>
            <person name="Bilban M."/>
            <person name="Lubec G."/>
        </authorList>
    </citation>
    <scope>NUCLEOTIDE SEQUENCE</scope>
    <source>
        <tissue evidence="1">Skin</tissue>
    </source>
</reference>
<dbReference type="EMBL" id="HACG01050678">
    <property type="protein sequence ID" value="CEK97543.1"/>
    <property type="molecule type" value="Transcribed_RNA"/>
</dbReference>
<name>A0A0B7BX61_9EUPU</name>